<feature type="signal peptide" evidence="1">
    <location>
        <begin position="1"/>
        <end position="19"/>
    </location>
</feature>
<accession>A0A166P4A6</accession>
<dbReference type="AlphaFoldDB" id="A0A166P4A6"/>
<dbReference type="Pfam" id="PF09056">
    <property type="entry name" value="Phospholip_A2_3"/>
    <property type="match status" value="1"/>
</dbReference>
<comment type="caution">
    <text evidence="2">The sequence shown here is derived from an EMBL/GenBank/DDBJ whole genome shotgun (WGS) entry which is preliminary data.</text>
</comment>
<protein>
    <submittedName>
        <fullName evidence="2">Phospholipase A2</fullName>
    </submittedName>
</protein>
<dbReference type="EMBL" id="AZGY01000011">
    <property type="protein sequence ID" value="KZZ94350.1"/>
    <property type="molecule type" value="Genomic_DNA"/>
</dbReference>
<dbReference type="GO" id="GO:0006644">
    <property type="term" value="P:phospholipid metabolic process"/>
    <property type="evidence" value="ECO:0007669"/>
    <property type="project" value="InterPro"/>
</dbReference>
<organism evidence="2 3">
    <name type="scientific">Moelleriella libera RCEF 2490</name>
    <dbReference type="NCBI Taxonomy" id="1081109"/>
    <lineage>
        <taxon>Eukaryota</taxon>
        <taxon>Fungi</taxon>
        <taxon>Dikarya</taxon>
        <taxon>Ascomycota</taxon>
        <taxon>Pezizomycotina</taxon>
        <taxon>Sordariomycetes</taxon>
        <taxon>Hypocreomycetidae</taxon>
        <taxon>Hypocreales</taxon>
        <taxon>Clavicipitaceae</taxon>
        <taxon>Moelleriella</taxon>
    </lineage>
</organism>
<keyword evidence="1" id="KW-0732">Signal</keyword>
<evidence type="ECO:0000313" key="3">
    <source>
        <dbReference type="Proteomes" id="UP000078544"/>
    </source>
</evidence>
<sequence>MKLSTITTLTLAVAGSATAQSTCEASREATVRNACYELDLAAFLKLREAHHSKPNADLRYACLDWTQDGCSWAPDKPLGYDFEPSCIRHDFCYGNMKAMGKLDAERSRVDDVFHKDLLKVCPPGDERGFVGKASHKLLKAVDWAKGLFGRNVEDRGWVSCTDAADFYWANVRAWGG</sequence>
<feature type="chain" id="PRO_5007878091" evidence="1">
    <location>
        <begin position="20"/>
        <end position="176"/>
    </location>
</feature>
<dbReference type="GO" id="GO:0004623">
    <property type="term" value="F:phospholipase A2 activity"/>
    <property type="evidence" value="ECO:0007669"/>
    <property type="project" value="InterPro"/>
</dbReference>
<dbReference type="InterPro" id="IPR036444">
    <property type="entry name" value="PLipase_A2_dom_sf"/>
</dbReference>
<dbReference type="OrthoDB" id="5120271at2759"/>
<dbReference type="Gene3D" id="1.20.90.10">
    <property type="entry name" value="Phospholipase A2 domain"/>
    <property type="match status" value="1"/>
</dbReference>
<dbReference type="SUPFAM" id="SSF48619">
    <property type="entry name" value="Phospholipase A2, PLA2"/>
    <property type="match status" value="1"/>
</dbReference>
<dbReference type="Proteomes" id="UP000078544">
    <property type="component" value="Unassembled WGS sequence"/>
</dbReference>
<evidence type="ECO:0000256" key="1">
    <source>
        <dbReference type="SAM" id="SignalP"/>
    </source>
</evidence>
<gene>
    <name evidence="2" type="ORF">AAL_05317</name>
</gene>
<keyword evidence="3" id="KW-1185">Reference proteome</keyword>
<dbReference type="InterPro" id="IPR015141">
    <property type="entry name" value="PLipase_A2_prok/fun"/>
</dbReference>
<proteinExistence type="predicted"/>
<reference evidence="2 3" key="1">
    <citation type="journal article" date="2016" name="Genome Biol. Evol.">
        <title>Divergent and convergent evolution of fungal pathogenicity.</title>
        <authorList>
            <person name="Shang Y."/>
            <person name="Xiao G."/>
            <person name="Zheng P."/>
            <person name="Cen K."/>
            <person name="Zhan S."/>
            <person name="Wang C."/>
        </authorList>
    </citation>
    <scope>NUCLEOTIDE SEQUENCE [LARGE SCALE GENOMIC DNA]</scope>
    <source>
        <strain evidence="2 3">RCEF 2490</strain>
    </source>
</reference>
<evidence type="ECO:0000313" key="2">
    <source>
        <dbReference type="EMBL" id="KZZ94350.1"/>
    </source>
</evidence>
<name>A0A166P4A6_9HYPO</name>
<dbReference type="GO" id="GO:0050482">
    <property type="term" value="P:arachidonate secretion"/>
    <property type="evidence" value="ECO:0007669"/>
    <property type="project" value="InterPro"/>
</dbReference>